<organism evidence="3 4">
    <name type="scientific">Stieleria varia</name>
    <dbReference type="NCBI Taxonomy" id="2528005"/>
    <lineage>
        <taxon>Bacteria</taxon>
        <taxon>Pseudomonadati</taxon>
        <taxon>Planctomycetota</taxon>
        <taxon>Planctomycetia</taxon>
        <taxon>Pirellulales</taxon>
        <taxon>Pirellulaceae</taxon>
        <taxon>Stieleria</taxon>
    </lineage>
</organism>
<dbReference type="Proteomes" id="UP000320176">
    <property type="component" value="Unassembled WGS sequence"/>
</dbReference>
<evidence type="ECO:0000313" key="4">
    <source>
        <dbReference type="Proteomes" id="UP000320176"/>
    </source>
</evidence>
<feature type="signal peptide" evidence="1">
    <location>
        <begin position="1"/>
        <end position="24"/>
    </location>
</feature>
<comment type="caution">
    <text evidence="3">The sequence shown here is derived from an EMBL/GenBank/DDBJ whole genome shotgun (WGS) entry which is preliminary data.</text>
</comment>
<dbReference type="EMBL" id="SJPN01000002">
    <property type="protein sequence ID" value="TWU06301.1"/>
    <property type="molecule type" value="Genomic_DNA"/>
</dbReference>
<dbReference type="Pfam" id="PF07631">
    <property type="entry name" value="PSD4"/>
    <property type="match status" value="1"/>
</dbReference>
<evidence type="ECO:0000256" key="1">
    <source>
        <dbReference type="SAM" id="SignalP"/>
    </source>
</evidence>
<name>A0A5C6B493_9BACT</name>
<protein>
    <recommendedName>
        <fullName evidence="2">DUF1592 domain-containing protein</fullName>
    </recommendedName>
</protein>
<reference evidence="3 4" key="1">
    <citation type="submission" date="2019-02" db="EMBL/GenBank/DDBJ databases">
        <title>Deep-cultivation of Planctomycetes and their phenomic and genomic characterization uncovers novel biology.</title>
        <authorList>
            <person name="Wiegand S."/>
            <person name="Jogler M."/>
            <person name="Boedeker C."/>
            <person name="Pinto D."/>
            <person name="Vollmers J."/>
            <person name="Rivas-Marin E."/>
            <person name="Kohn T."/>
            <person name="Peeters S.H."/>
            <person name="Heuer A."/>
            <person name="Rast P."/>
            <person name="Oberbeckmann S."/>
            <person name="Bunk B."/>
            <person name="Jeske O."/>
            <person name="Meyerdierks A."/>
            <person name="Storesund J.E."/>
            <person name="Kallscheuer N."/>
            <person name="Luecker S."/>
            <person name="Lage O.M."/>
            <person name="Pohl T."/>
            <person name="Merkel B.J."/>
            <person name="Hornburger P."/>
            <person name="Mueller R.-W."/>
            <person name="Bruemmer F."/>
            <person name="Labrenz M."/>
            <person name="Spormann A.M."/>
            <person name="Op Den Camp H."/>
            <person name="Overmann J."/>
            <person name="Amann R."/>
            <person name="Jetten M.S.M."/>
            <person name="Mascher T."/>
            <person name="Medema M.H."/>
            <person name="Devos D.P."/>
            <person name="Kaster A.-K."/>
            <person name="Ovreas L."/>
            <person name="Rohde M."/>
            <person name="Galperin M.Y."/>
            <person name="Jogler C."/>
        </authorList>
    </citation>
    <scope>NUCLEOTIDE SEQUENCE [LARGE SCALE GENOMIC DNA]</scope>
    <source>
        <strain evidence="3 4">Pla52n</strain>
    </source>
</reference>
<accession>A0A5C6B493</accession>
<gene>
    <name evidence="3" type="ORF">Pla52n_20220</name>
</gene>
<evidence type="ECO:0000313" key="3">
    <source>
        <dbReference type="EMBL" id="TWU06301.1"/>
    </source>
</evidence>
<feature type="domain" description="DUF1592" evidence="2">
    <location>
        <begin position="240"/>
        <end position="305"/>
    </location>
</feature>
<feature type="chain" id="PRO_5023138032" description="DUF1592 domain-containing protein" evidence="1">
    <location>
        <begin position="25"/>
        <end position="758"/>
    </location>
</feature>
<dbReference type="InterPro" id="IPR013042">
    <property type="entry name" value="DUF1592"/>
</dbReference>
<dbReference type="OrthoDB" id="9785394at2"/>
<proteinExistence type="predicted"/>
<keyword evidence="1" id="KW-0732">Signal</keyword>
<keyword evidence="4" id="KW-1185">Reference proteome</keyword>
<sequence precursor="true">MTLQMTCRILVLILLQAFSHAVFADDGKKPVCFAANAFHDSWIKVGERICMKCHREGGEAEESDFRLNDRMSILQNCKSFTAMALHLEQDGRSRLVAKATGGLDHGGGEVIKAGSTELRILEEFVRRVQENPSRLSSPPTVDDLAGFFDGVIMLTDQRLLRRITLSLAARLPTDDERKMIASQGLKGIESVLASVMKEDAFYQRLQEGFNDIFLTRGYNGNGDDALSYNHFEKTRHWYQKFSLDHLPEKERQKARYKLADQYREALRREPMELVRYIVQNERPFSEILTADYTMVSPYTARGYGIFDEVQNQFDDPDDPYEFIPARLHALVHRNGKVQPTADGFYPHAGLLSMFQYLRRYPTTETNRNRLRARMYYQHFLGVDIMNLAPRVSDAAAIDAKYETPTMQAAECVVCHRTIDPIAALFQDYYNEDGHYGPRKDGWFTDMFAAGSEGIDLAEEDRWRALPWLGEQTSKDPRFAIAMAEHVYYLLMGRTVLAAPDDIDDPHFAARRKAFLAQRELIDNAAKQFAASSYNLKVIFQVIATSKFYRADGLSNPDDVDRLAELDDIGVVRMLSPEQVERKIVAVFGKPWGRLDDSYAILYGGIDSKEVTERLADPSGAIGALQRILANDVACKNVAADFALPAEQRLLFPNIEIDVVPDDDDPESERKIREAIVHLHWHILGREDDADSAEVAQTYELFTGIVQEAATIKSVEPRESYFCKSGDEPSPRDPDPHYTLRAWRSVVTYLLRRREFLYE</sequence>
<evidence type="ECO:0000259" key="2">
    <source>
        <dbReference type="Pfam" id="PF07631"/>
    </source>
</evidence>
<dbReference type="AlphaFoldDB" id="A0A5C6B493"/>